<dbReference type="Pfam" id="PF01627">
    <property type="entry name" value="Hpt"/>
    <property type="match status" value="1"/>
</dbReference>
<name>A0A916S7K6_9BURK</name>
<feature type="domain" description="HPt" evidence="3">
    <location>
        <begin position="8"/>
        <end position="88"/>
    </location>
</feature>
<feature type="region of interest" description="Disordered" evidence="2">
    <location>
        <begin position="112"/>
        <end position="134"/>
    </location>
</feature>
<keyword evidence="5" id="KW-1185">Reference proteome</keyword>
<accession>A0A916S7K6</accession>
<evidence type="ECO:0000256" key="1">
    <source>
        <dbReference type="ARBA" id="ARBA00023012"/>
    </source>
</evidence>
<dbReference type="Gene3D" id="1.20.120.160">
    <property type="entry name" value="HPT domain"/>
    <property type="match status" value="1"/>
</dbReference>
<feature type="compositionally biased region" description="Polar residues" evidence="2">
    <location>
        <begin position="119"/>
        <end position="128"/>
    </location>
</feature>
<sequence length="134" mass="13993">MSTQQQLFQQFLDEQRREYGRSLPGKLGQIEAQWRLAAAVPSAAEPLAQLERLAHTLAGTAGTLGYMATGHAAKALELLLQEAAQAGAGGPGLHAEIERAICCLQDSLPDAAVVPPGAPTQTPDNSPDNPKAAT</sequence>
<reference evidence="4" key="2">
    <citation type="submission" date="2020-09" db="EMBL/GenBank/DDBJ databases">
        <authorList>
            <person name="Sun Q."/>
            <person name="Zhou Y."/>
        </authorList>
    </citation>
    <scope>NUCLEOTIDE SEQUENCE</scope>
    <source>
        <strain evidence="4">CGMCC 1.15322</strain>
    </source>
</reference>
<reference evidence="4" key="1">
    <citation type="journal article" date="2014" name="Int. J. Syst. Evol. Microbiol.">
        <title>Complete genome sequence of Corynebacterium casei LMG S-19264T (=DSM 44701T), isolated from a smear-ripened cheese.</title>
        <authorList>
            <consortium name="US DOE Joint Genome Institute (JGI-PGF)"/>
            <person name="Walter F."/>
            <person name="Albersmeier A."/>
            <person name="Kalinowski J."/>
            <person name="Ruckert C."/>
        </authorList>
    </citation>
    <scope>NUCLEOTIDE SEQUENCE</scope>
    <source>
        <strain evidence="4">CGMCC 1.15322</strain>
    </source>
</reference>
<evidence type="ECO:0000256" key="2">
    <source>
        <dbReference type="SAM" id="MobiDB-lite"/>
    </source>
</evidence>
<dbReference type="EMBL" id="BMIG01000002">
    <property type="protein sequence ID" value="GGA87495.1"/>
    <property type="molecule type" value="Genomic_DNA"/>
</dbReference>
<gene>
    <name evidence="4" type="ORF">GCM10011496_05170</name>
</gene>
<evidence type="ECO:0000313" key="5">
    <source>
        <dbReference type="Proteomes" id="UP000620596"/>
    </source>
</evidence>
<dbReference type="RefSeq" id="WP_188706320.1">
    <property type="nucleotide sequence ID" value="NZ_BMIG01000002.1"/>
</dbReference>
<protein>
    <recommendedName>
        <fullName evidence="3">HPt domain-containing protein</fullName>
    </recommendedName>
</protein>
<evidence type="ECO:0000313" key="4">
    <source>
        <dbReference type="EMBL" id="GGA87495.1"/>
    </source>
</evidence>
<dbReference type="Proteomes" id="UP000620596">
    <property type="component" value="Unassembled WGS sequence"/>
</dbReference>
<dbReference type="GO" id="GO:0000160">
    <property type="term" value="P:phosphorelay signal transduction system"/>
    <property type="evidence" value="ECO:0007669"/>
    <property type="project" value="UniProtKB-KW"/>
</dbReference>
<proteinExistence type="predicted"/>
<keyword evidence="1" id="KW-0902">Two-component regulatory system</keyword>
<dbReference type="GO" id="GO:0004672">
    <property type="term" value="F:protein kinase activity"/>
    <property type="evidence" value="ECO:0007669"/>
    <property type="project" value="UniProtKB-ARBA"/>
</dbReference>
<dbReference type="InterPro" id="IPR008207">
    <property type="entry name" value="Sig_transdc_His_kin_Hpt_dom"/>
</dbReference>
<comment type="caution">
    <text evidence="4">The sequence shown here is derived from an EMBL/GenBank/DDBJ whole genome shotgun (WGS) entry which is preliminary data.</text>
</comment>
<dbReference type="SUPFAM" id="SSF47226">
    <property type="entry name" value="Histidine-containing phosphotransfer domain, HPT domain"/>
    <property type="match status" value="1"/>
</dbReference>
<organism evidence="4 5">
    <name type="scientific">Polaromonas eurypsychrophila</name>
    <dbReference type="NCBI Taxonomy" id="1614635"/>
    <lineage>
        <taxon>Bacteria</taxon>
        <taxon>Pseudomonadati</taxon>
        <taxon>Pseudomonadota</taxon>
        <taxon>Betaproteobacteria</taxon>
        <taxon>Burkholderiales</taxon>
        <taxon>Comamonadaceae</taxon>
        <taxon>Polaromonas</taxon>
    </lineage>
</organism>
<evidence type="ECO:0000259" key="3">
    <source>
        <dbReference type="Pfam" id="PF01627"/>
    </source>
</evidence>
<dbReference type="InterPro" id="IPR036641">
    <property type="entry name" value="HPT_dom_sf"/>
</dbReference>
<dbReference type="AlphaFoldDB" id="A0A916S7K6"/>